<dbReference type="OrthoDB" id="2814503at2"/>
<accession>A0A3D8GTF8</accession>
<sequence>MGNKKVLIAGLSMALLGAPLLQNTDTAFADESNNIISAQVIKASTDLTNKQAVKMAADLATASAYVQMGGFYKEGEYKTFTIKGKTYRYLSSSIDTKKELLAYLKKTLTHHAAEKFIKDRGIIIHKGKLAQPEADGGSLLQWSKAEAQFLRNDKSVKVFRLVVPVGDTTVKSAYIVRYHYYPTIGYRISSEPALDLDVPLNINPAFVFFKYLLVDSGVSKEQFLNSSETAWVDGFKKGIKKVEVREMTEVARSKAHVEYKVKFFVELDAGYKGTLKPGENQIYFLIQPTSDMEFKIASHGTAPLLK</sequence>
<feature type="chain" id="PRO_5017806658" evidence="1">
    <location>
        <begin position="30"/>
        <end position="306"/>
    </location>
</feature>
<dbReference type="Gene3D" id="3.10.450.420">
    <property type="match status" value="1"/>
</dbReference>
<dbReference type="AlphaFoldDB" id="A0A3D8GTF8"/>
<evidence type="ECO:0000313" key="2">
    <source>
        <dbReference type="EMBL" id="RDU37499.1"/>
    </source>
</evidence>
<keyword evidence="3" id="KW-1185">Reference proteome</keyword>
<dbReference type="RefSeq" id="WP_115451172.1">
    <property type="nucleotide sequence ID" value="NZ_QNQT01000002.1"/>
</dbReference>
<feature type="signal peptide" evidence="1">
    <location>
        <begin position="1"/>
        <end position="29"/>
    </location>
</feature>
<dbReference type="InterPro" id="IPR031841">
    <property type="entry name" value="Endopep_inhib"/>
</dbReference>
<dbReference type="Proteomes" id="UP000257144">
    <property type="component" value="Unassembled WGS sequence"/>
</dbReference>
<gene>
    <name evidence="2" type="ORF">DRW41_06545</name>
</gene>
<organism evidence="2 3">
    <name type="scientific">Neobacillus piezotolerans</name>
    <dbReference type="NCBI Taxonomy" id="2259171"/>
    <lineage>
        <taxon>Bacteria</taxon>
        <taxon>Bacillati</taxon>
        <taxon>Bacillota</taxon>
        <taxon>Bacilli</taxon>
        <taxon>Bacillales</taxon>
        <taxon>Bacillaceae</taxon>
        <taxon>Neobacillus</taxon>
    </lineage>
</organism>
<comment type="caution">
    <text evidence="2">The sequence shown here is derived from an EMBL/GenBank/DDBJ whole genome shotgun (WGS) entry which is preliminary data.</text>
</comment>
<reference evidence="2 3" key="1">
    <citation type="submission" date="2018-07" db="EMBL/GenBank/DDBJ databases">
        <title>Bacillus sp. YLB-04 draft genome sequence.</title>
        <authorList>
            <person name="Yu L."/>
            <person name="Tang X."/>
        </authorList>
    </citation>
    <scope>NUCLEOTIDE SEQUENCE [LARGE SCALE GENOMIC DNA]</scope>
    <source>
        <strain evidence="2 3">YLB-04</strain>
    </source>
</reference>
<dbReference type="InterPro" id="IPR053749">
    <property type="entry name" value="TA_system-associated_sf"/>
</dbReference>
<name>A0A3D8GTF8_9BACI</name>
<dbReference type="Pfam" id="PF16800">
    <property type="entry name" value="Endopep_inhib"/>
    <property type="match status" value="1"/>
</dbReference>
<evidence type="ECO:0000256" key="1">
    <source>
        <dbReference type="SAM" id="SignalP"/>
    </source>
</evidence>
<proteinExistence type="predicted"/>
<evidence type="ECO:0000313" key="3">
    <source>
        <dbReference type="Proteomes" id="UP000257144"/>
    </source>
</evidence>
<dbReference type="EMBL" id="QNQT01000002">
    <property type="protein sequence ID" value="RDU37499.1"/>
    <property type="molecule type" value="Genomic_DNA"/>
</dbReference>
<protein>
    <submittedName>
        <fullName evidence="2">Uncharacterized protein</fullName>
    </submittedName>
</protein>
<keyword evidence="1" id="KW-0732">Signal</keyword>